<gene>
    <name evidence="3" type="ORF">U473_07015</name>
</gene>
<dbReference type="RefSeq" id="WP_068724734.1">
    <property type="nucleotide sequence ID" value="NZ_LSKU01000001.1"/>
</dbReference>
<organism evidence="3 4">
    <name type="scientific">Tepidibacillus decaturensis</name>
    <dbReference type="NCBI Taxonomy" id="1413211"/>
    <lineage>
        <taxon>Bacteria</taxon>
        <taxon>Bacillati</taxon>
        <taxon>Bacillota</taxon>
        <taxon>Bacilli</taxon>
        <taxon>Bacillales</taxon>
        <taxon>Bacillaceae</taxon>
        <taxon>Tepidibacillus</taxon>
    </lineage>
</organism>
<dbReference type="AlphaFoldDB" id="A0A135L4E2"/>
<dbReference type="InterPro" id="IPR029063">
    <property type="entry name" value="SAM-dependent_MTases_sf"/>
</dbReference>
<dbReference type="EMBL" id="LSKU01000001">
    <property type="protein sequence ID" value="KXG43789.1"/>
    <property type="molecule type" value="Genomic_DNA"/>
</dbReference>
<dbReference type="Pfam" id="PF02636">
    <property type="entry name" value="Methyltransf_28"/>
    <property type="match status" value="1"/>
</dbReference>
<name>A0A135L4E2_9BACI</name>
<dbReference type="STRING" id="1413211.U473_07015"/>
<dbReference type="OrthoDB" id="9794208at2"/>
<evidence type="ECO:0000313" key="3">
    <source>
        <dbReference type="EMBL" id="KXG43789.1"/>
    </source>
</evidence>
<keyword evidence="4" id="KW-1185">Reference proteome</keyword>
<evidence type="ECO:0000256" key="1">
    <source>
        <dbReference type="ARBA" id="ARBA00022603"/>
    </source>
</evidence>
<evidence type="ECO:0008006" key="5">
    <source>
        <dbReference type="Google" id="ProtNLM"/>
    </source>
</evidence>
<dbReference type="Gene3D" id="3.40.50.12710">
    <property type="match status" value="1"/>
</dbReference>
<keyword evidence="2" id="KW-0808">Transferase</keyword>
<protein>
    <recommendedName>
        <fullName evidence="5">SAM-dependent methyltransferase</fullName>
    </recommendedName>
</protein>
<dbReference type="Proteomes" id="UP000070352">
    <property type="component" value="Unassembled WGS sequence"/>
</dbReference>
<evidence type="ECO:0000256" key="2">
    <source>
        <dbReference type="ARBA" id="ARBA00022679"/>
    </source>
</evidence>
<dbReference type="InterPro" id="IPR003788">
    <property type="entry name" value="NDUFAF7"/>
</dbReference>
<keyword evidence="1" id="KW-0489">Methyltransferase</keyword>
<dbReference type="PANTHER" id="PTHR12049:SF7">
    <property type="entry name" value="PROTEIN ARGININE METHYLTRANSFERASE NDUFAF7, MITOCHONDRIAL"/>
    <property type="match status" value="1"/>
</dbReference>
<dbReference type="GO" id="GO:0035243">
    <property type="term" value="F:protein-arginine omega-N symmetric methyltransferase activity"/>
    <property type="evidence" value="ECO:0007669"/>
    <property type="project" value="TreeGrafter"/>
</dbReference>
<sequence length="393" mass="45947">MKEANETQLSKEIIKMINDSPEKRITFYDFMKMALYAPELGYYTKDRKKIGKSADFYTSSSVGPIFGQTIANSFVELLQYASEKETFFILEMGGGDGRFARDVLNAMFEKYPKIYQSLTYFMLEASPYHQDLQREHLERHLNHVKWIDQLQDLPQPFIGIIFSNELVDSFPVHKVKKVNGKFKEIFVTWNEERESYEEITAELSHPSLEDYFIQQKVTLKEGQVAEINLDAIDWMKHVAQRLTRGYVITIDYGYPADELYASHRHEGTLMCYYQHTANDNPYQLIGEQDITTHVNFTALMEEGKRWGLEPVWFSTQSHFLMNSGILEMLQEIGLDQMKNKDLFQDEAIKMNRAIRQLIMPGEMGETFKVLVQQKNMGSYQYRFMTSALKQYGL</sequence>
<evidence type="ECO:0000313" key="4">
    <source>
        <dbReference type="Proteomes" id="UP000070352"/>
    </source>
</evidence>
<dbReference type="SUPFAM" id="SSF53335">
    <property type="entry name" value="S-adenosyl-L-methionine-dependent methyltransferases"/>
    <property type="match status" value="1"/>
</dbReference>
<accession>A0A135L4E2</accession>
<dbReference type="GO" id="GO:0032259">
    <property type="term" value="P:methylation"/>
    <property type="evidence" value="ECO:0007669"/>
    <property type="project" value="UniProtKB-KW"/>
</dbReference>
<reference evidence="3 4" key="1">
    <citation type="submission" date="2016-02" db="EMBL/GenBank/DDBJ databases">
        <title>Draft Genome for Tepidibacillus decaturensis nov. sp. Strain Z9, an Anaerobic, Moderately Thermophilic and Heterotrophic Bacterium from Deep Subsurface of the Illinois Basin, USA.</title>
        <authorList>
            <person name="Dong Y."/>
            <person name="Chang J.Y."/>
            <person name="Sanford R."/>
            <person name="Fouke B.W."/>
        </authorList>
    </citation>
    <scope>NUCLEOTIDE SEQUENCE [LARGE SCALE GENOMIC DNA]</scope>
    <source>
        <strain evidence="3 4">Z9</strain>
    </source>
</reference>
<proteinExistence type="predicted"/>
<dbReference type="InterPro" id="IPR038375">
    <property type="entry name" value="NDUFAF7_sf"/>
</dbReference>
<dbReference type="PANTHER" id="PTHR12049">
    <property type="entry name" value="PROTEIN ARGININE METHYLTRANSFERASE NDUFAF7, MITOCHONDRIAL"/>
    <property type="match status" value="1"/>
</dbReference>
<comment type="caution">
    <text evidence="3">The sequence shown here is derived from an EMBL/GenBank/DDBJ whole genome shotgun (WGS) entry which is preliminary data.</text>
</comment>